<name>A0A8S3IU46_9BILA</name>
<dbReference type="Proteomes" id="UP000676336">
    <property type="component" value="Unassembled WGS sequence"/>
</dbReference>
<evidence type="ECO:0000313" key="1">
    <source>
        <dbReference type="EMBL" id="CAF5203874.1"/>
    </source>
</evidence>
<organism evidence="1 2">
    <name type="scientific">Rotaria magnacalcarata</name>
    <dbReference type="NCBI Taxonomy" id="392030"/>
    <lineage>
        <taxon>Eukaryota</taxon>
        <taxon>Metazoa</taxon>
        <taxon>Spiralia</taxon>
        <taxon>Gnathifera</taxon>
        <taxon>Rotifera</taxon>
        <taxon>Eurotatoria</taxon>
        <taxon>Bdelloidea</taxon>
        <taxon>Philodinida</taxon>
        <taxon>Philodinidae</taxon>
        <taxon>Rotaria</taxon>
    </lineage>
</organism>
<accession>A0A8S3IU46</accession>
<gene>
    <name evidence="1" type="ORF">SMN809_LOCUS76309</name>
</gene>
<reference evidence="1" key="1">
    <citation type="submission" date="2021-02" db="EMBL/GenBank/DDBJ databases">
        <authorList>
            <person name="Nowell W R."/>
        </authorList>
    </citation>
    <scope>NUCLEOTIDE SEQUENCE</scope>
</reference>
<proteinExistence type="predicted"/>
<comment type="caution">
    <text evidence="1">The sequence shown here is derived from an EMBL/GenBank/DDBJ whole genome shotgun (WGS) entry which is preliminary data.</text>
</comment>
<dbReference type="InterPro" id="IPR027417">
    <property type="entry name" value="P-loop_NTPase"/>
</dbReference>
<dbReference type="AlphaFoldDB" id="A0A8S3IU46"/>
<protein>
    <submittedName>
        <fullName evidence="1">Uncharacterized protein</fullName>
    </submittedName>
</protein>
<evidence type="ECO:0000313" key="2">
    <source>
        <dbReference type="Proteomes" id="UP000676336"/>
    </source>
</evidence>
<dbReference type="EMBL" id="CAJOBI010334524">
    <property type="protein sequence ID" value="CAF5203874.1"/>
    <property type="molecule type" value="Genomic_DNA"/>
</dbReference>
<feature type="non-terminal residue" evidence="1">
    <location>
        <position position="1"/>
    </location>
</feature>
<sequence length="63" mass="7381">FRHMIGTDKAHKDVNEIVILGANKRYIKPSMDEGFSEIVMVNMQPTFDDANVEQLYYQYILDK</sequence>
<dbReference type="Gene3D" id="3.40.50.300">
    <property type="entry name" value="P-loop containing nucleotide triphosphate hydrolases"/>
    <property type="match status" value="1"/>
</dbReference>